<dbReference type="RefSeq" id="WP_120687720.1">
    <property type="nucleotide sequence ID" value="NZ_RAZT01000001.1"/>
</dbReference>
<dbReference type="SFLD" id="SFLDS00003">
    <property type="entry name" value="Haloacid_Dehalogenase"/>
    <property type="match status" value="1"/>
</dbReference>
<gene>
    <name evidence="4" type="ORF">D7044_01770</name>
</gene>
<comment type="cofactor">
    <cofactor evidence="1">
        <name>Mg(2+)</name>
        <dbReference type="ChEBI" id="CHEBI:18420"/>
    </cofactor>
</comment>
<dbReference type="InterPro" id="IPR051400">
    <property type="entry name" value="HAD-like_hydrolase"/>
</dbReference>
<evidence type="ECO:0000256" key="1">
    <source>
        <dbReference type="ARBA" id="ARBA00001946"/>
    </source>
</evidence>
<comment type="caution">
    <text evidence="4">The sequence shown here is derived from an EMBL/GenBank/DDBJ whole genome shotgun (WGS) entry which is preliminary data.</text>
</comment>
<dbReference type="InterPro" id="IPR036412">
    <property type="entry name" value="HAD-like_sf"/>
</dbReference>
<evidence type="ECO:0000313" key="5">
    <source>
        <dbReference type="Proteomes" id="UP000275865"/>
    </source>
</evidence>
<dbReference type="Gene3D" id="3.40.50.1000">
    <property type="entry name" value="HAD superfamily/HAD-like"/>
    <property type="match status" value="1"/>
</dbReference>
<accession>A0A3A9YH62</accession>
<evidence type="ECO:0000256" key="3">
    <source>
        <dbReference type="ARBA" id="ARBA00022842"/>
    </source>
</evidence>
<dbReference type="GO" id="GO:0016787">
    <property type="term" value="F:hydrolase activity"/>
    <property type="evidence" value="ECO:0007669"/>
    <property type="project" value="UniProtKB-KW"/>
</dbReference>
<dbReference type="PANTHER" id="PTHR46470">
    <property type="entry name" value="N-ACYLNEURAMINATE-9-PHOSPHATASE"/>
    <property type="match status" value="1"/>
</dbReference>
<dbReference type="Proteomes" id="UP000275865">
    <property type="component" value="Unassembled WGS sequence"/>
</dbReference>
<dbReference type="GO" id="GO:0044281">
    <property type="term" value="P:small molecule metabolic process"/>
    <property type="evidence" value="ECO:0007669"/>
    <property type="project" value="UniProtKB-ARBA"/>
</dbReference>
<name>A0A3A9YH62_9ACTN</name>
<dbReference type="AlphaFoldDB" id="A0A3A9YH62"/>
<organism evidence="4 5">
    <name type="scientific">Micromonospora musae</name>
    <dbReference type="NCBI Taxonomy" id="1894970"/>
    <lineage>
        <taxon>Bacteria</taxon>
        <taxon>Bacillati</taxon>
        <taxon>Actinomycetota</taxon>
        <taxon>Actinomycetes</taxon>
        <taxon>Micromonosporales</taxon>
        <taxon>Micromonosporaceae</taxon>
        <taxon>Micromonospora</taxon>
    </lineage>
</organism>
<dbReference type="SFLD" id="SFLDG01129">
    <property type="entry name" value="C1.5:_HAD__Beta-PGM__Phosphata"/>
    <property type="match status" value="1"/>
</dbReference>
<evidence type="ECO:0000256" key="2">
    <source>
        <dbReference type="ARBA" id="ARBA00022801"/>
    </source>
</evidence>
<protein>
    <submittedName>
        <fullName evidence="4">HAD family hydrolase</fullName>
    </submittedName>
</protein>
<dbReference type="NCBIfam" id="TIGR01509">
    <property type="entry name" value="HAD-SF-IA-v3"/>
    <property type="match status" value="1"/>
</dbReference>
<dbReference type="PRINTS" id="PR00413">
    <property type="entry name" value="HADHALOGNASE"/>
</dbReference>
<dbReference type="Pfam" id="PF00702">
    <property type="entry name" value="Hydrolase"/>
    <property type="match status" value="1"/>
</dbReference>
<keyword evidence="3" id="KW-0460">Magnesium</keyword>
<dbReference type="EMBL" id="RAZT01000001">
    <property type="protein sequence ID" value="RKN36400.1"/>
    <property type="molecule type" value="Genomic_DNA"/>
</dbReference>
<dbReference type="SUPFAM" id="SSF56784">
    <property type="entry name" value="HAD-like"/>
    <property type="match status" value="1"/>
</dbReference>
<dbReference type="InterPro" id="IPR006439">
    <property type="entry name" value="HAD-SF_hydro_IA"/>
</dbReference>
<dbReference type="InterPro" id="IPR023214">
    <property type="entry name" value="HAD_sf"/>
</dbReference>
<dbReference type="NCBIfam" id="TIGR01549">
    <property type="entry name" value="HAD-SF-IA-v1"/>
    <property type="match status" value="1"/>
</dbReference>
<keyword evidence="2 4" id="KW-0378">Hydrolase</keyword>
<proteinExistence type="predicted"/>
<sequence>MRRPLVFDLFHTLLDGADDERDRMIGEMAVAIEVPPLALVAAYHASWRERLVGWGVEETIRVLARRLGHDPTDAQVSRAATLRRSFARRTLDTATDATLTVLDRLRAEGHRLALLSNATAESAAAWPRSRLASRFDVVVFSCEVGLAKPDPEIYRRTAARLGVEPAACVFVGDGADGELDGAEAAGMTALRTTEHKDTDPSWRGPVIGGLGDLPALLGGAGVGRPGNSVSGASR</sequence>
<evidence type="ECO:0000313" key="4">
    <source>
        <dbReference type="EMBL" id="RKN36400.1"/>
    </source>
</evidence>
<reference evidence="4 5" key="1">
    <citation type="submission" date="2018-09" db="EMBL/GenBank/DDBJ databases">
        <title>Micromonospora sp. nov. MS1-9, isolated from a root of Musa sp.</title>
        <authorList>
            <person name="Kuncharoen N."/>
            <person name="Kudo T."/>
            <person name="Ohkuma M."/>
            <person name="Yuki M."/>
            <person name="Tanasupawat S."/>
        </authorList>
    </citation>
    <scope>NUCLEOTIDE SEQUENCE [LARGE SCALE GENOMIC DNA]</scope>
    <source>
        <strain evidence="4 5">MS1-9</strain>
    </source>
</reference>